<accession>A0A8S9NLB1</accession>
<dbReference type="SUPFAM" id="SSF49590">
    <property type="entry name" value="PHL pollen allergen"/>
    <property type="match status" value="1"/>
</dbReference>
<evidence type="ECO:0000313" key="4">
    <source>
        <dbReference type="Proteomes" id="UP000712600"/>
    </source>
</evidence>
<organism evidence="3 4">
    <name type="scientific">Brassica cretica</name>
    <name type="common">Mustard</name>
    <dbReference type="NCBI Taxonomy" id="69181"/>
    <lineage>
        <taxon>Eukaryota</taxon>
        <taxon>Viridiplantae</taxon>
        <taxon>Streptophyta</taxon>
        <taxon>Embryophyta</taxon>
        <taxon>Tracheophyta</taxon>
        <taxon>Spermatophyta</taxon>
        <taxon>Magnoliopsida</taxon>
        <taxon>eudicotyledons</taxon>
        <taxon>Gunneridae</taxon>
        <taxon>Pentapetalae</taxon>
        <taxon>rosids</taxon>
        <taxon>malvids</taxon>
        <taxon>Brassicales</taxon>
        <taxon>Brassicaceae</taxon>
        <taxon>Brassiceae</taxon>
        <taxon>Brassica</taxon>
    </lineage>
</organism>
<comment type="function">
    <text evidence="1">Causes loosening and extension of plant cell walls by disrupting non-covalent bonding between cellulose microfibrils and matrix glucans. No enzymatic activity has been found.</text>
</comment>
<dbReference type="GO" id="GO:0009664">
    <property type="term" value="P:plant-type cell wall organization"/>
    <property type="evidence" value="ECO:0007669"/>
    <property type="project" value="InterPro"/>
</dbReference>
<proteinExistence type="inferred from homology"/>
<dbReference type="AlphaFoldDB" id="A0A8S9NLB1"/>
<feature type="chain" id="PRO_5035969205" description="Expansin" evidence="1">
    <location>
        <begin position="28"/>
        <end position="226"/>
    </location>
</feature>
<dbReference type="Gene3D" id="2.60.40.760">
    <property type="entry name" value="Expansin, cellulose-binding-like domain"/>
    <property type="match status" value="1"/>
</dbReference>
<dbReference type="InterPro" id="IPR013766">
    <property type="entry name" value="Thioredoxin_domain"/>
</dbReference>
<comment type="caution">
    <text evidence="3">The sequence shown here is derived from an EMBL/GenBank/DDBJ whole genome shotgun (WGS) entry which is preliminary data.</text>
</comment>
<dbReference type="EMBL" id="QGKX02001521">
    <property type="protein sequence ID" value="KAF3505898.1"/>
    <property type="molecule type" value="Genomic_DNA"/>
</dbReference>
<gene>
    <name evidence="3" type="ORF">F2Q69_00003506</name>
</gene>
<comment type="similarity">
    <text evidence="1">Belongs to the expansin family. Expansin A subfamily.</text>
</comment>
<comment type="subcellular location">
    <subcellularLocation>
        <location evidence="1">Secreted</location>
        <location evidence="1">Cell wall</location>
    </subcellularLocation>
    <subcellularLocation>
        <location evidence="1">Membrane</location>
        <topology evidence="1">Peripheral membrane protein</topology>
    </subcellularLocation>
</comment>
<dbReference type="CDD" id="cd02947">
    <property type="entry name" value="TRX_family"/>
    <property type="match status" value="1"/>
</dbReference>
<dbReference type="PANTHER" id="PTHR31867">
    <property type="entry name" value="EXPANSIN-A15"/>
    <property type="match status" value="1"/>
</dbReference>
<reference evidence="3" key="1">
    <citation type="submission" date="2019-12" db="EMBL/GenBank/DDBJ databases">
        <title>Genome sequencing and annotation of Brassica cretica.</title>
        <authorList>
            <person name="Studholme D.J."/>
            <person name="Sarris P."/>
        </authorList>
    </citation>
    <scope>NUCLEOTIDE SEQUENCE</scope>
    <source>
        <strain evidence="3">PFS-109/04</strain>
        <tissue evidence="3">Leaf</tissue>
    </source>
</reference>
<keyword evidence="1" id="KW-0134">Cell wall</keyword>
<feature type="signal peptide" evidence="1">
    <location>
        <begin position="1"/>
        <end position="27"/>
    </location>
</feature>
<sequence length="226" mass="24909">MASLHDCITEILVLSLLITSSISSTSAVTVGSHVRFPECRGEIVCEDQGTTSAAAVEVPNRSDSEWQTQASSNYKINTDESPNTTNRYGIRSVPTVIIFKDGEKKDSITGAVPREALEKTIEMVGCRRRGGVRFTMRGQGNFNMVILSNVGGSGAVKAVAVRGSRGKTWHQMTRNWGANWQSSGDLRGQRLSFRVTLLDRKTMTFLNIVPSSWWFGQTFSSRGQFH</sequence>
<dbReference type="PRINTS" id="PR01226">
    <property type="entry name" value="EXPANSIN"/>
</dbReference>
<dbReference type="InterPro" id="IPR007118">
    <property type="entry name" value="Expan_Lol_pI"/>
</dbReference>
<dbReference type="InterPro" id="IPR002963">
    <property type="entry name" value="Expansin"/>
</dbReference>
<keyword evidence="1" id="KW-0961">Cell wall biogenesis/degradation</keyword>
<dbReference type="InterPro" id="IPR036249">
    <property type="entry name" value="Thioredoxin-like_sf"/>
</dbReference>
<dbReference type="InterPro" id="IPR036749">
    <property type="entry name" value="Expansin_CBD_sf"/>
</dbReference>
<feature type="domain" description="Expansin-like CBD" evidence="2">
    <location>
        <begin position="141"/>
        <end position="221"/>
    </location>
</feature>
<dbReference type="InterPro" id="IPR007117">
    <property type="entry name" value="Expansin_CBD"/>
</dbReference>
<dbReference type="GO" id="GO:0005576">
    <property type="term" value="C:extracellular region"/>
    <property type="evidence" value="ECO:0007669"/>
    <property type="project" value="InterPro"/>
</dbReference>
<dbReference type="GO" id="GO:0016020">
    <property type="term" value="C:membrane"/>
    <property type="evidence" value="ECO:0007669"/>
    <property type="project" value="UniProtKB-SubCell"/>
</dbReference>
<evidence type="ECO:0000313" key="3">
    <source>
        <dbReference type="EMBL" id="KAF3505898.1"/>
    </source>
</evidence>
<dbReference type="Pfam" id="PF01357">
    <property type="entry name" value="Expansin_C"/>
    <property type="match status" value="1"/>
</dbReference>
<protein>
    <recommendedName>
        <fullName evidence="1">Expansin</fullName>
    </recommendedName>
</protein>
<dbReference type="Proteomes" id="UP000712600">
    <property type="component" value="Unassembled WGS sequence"/>
</dbReference>
<keyword evidence="1" id="KW-0732">Signal</keyword>
<dbReference type="Pfam" id="PF00085">
    <property type="entry name" value="Thioredoxin"/>
    <property type="match status" value="1"/>
</dbReference>
<dbReference type="SUPFAM" id="SSF52833">
    <property type="entry name" value="Thioredoxin-like"/>
    <property type="match status" value="1"/>
</dbReference>
<name>A0A8S9NLB1_BRACR</name>
<keyword evidence="1" id="KW-0964">Secreted</keyword>
<evidence type="ECO:0000256" key="1">
    <source>
        <dbReference type="RuleBase" id="RU365023"/>
    </source>
</evidence>
<dbReference type="Gene3D" id="3.40.30.10">
    <property type="entry name" value="Glutaredoxin"/>
    <property type="match status" value="1"/>
</dbReference>
<evidence type="ECO:0000259" key="2">
    <source>
        <dbReference type="PROSITE" id="PS50843"/>
    </source>
</evidence>
<dbReference type="PRINTS" id="PR01225">
    <property type="entry name" value="EXPANSNFAMLY"/>
</dbReference>
<dbReference type="PROSITE" id="PS50843">
    <property type="entry name" value="EXPANSIN_CBD"/>
    <property type="match status" value="1"/>
</dbReference>